<name>A0A5N5HFR2_9ROSA</name>
<evidence type="ECO:0000313" key="9">
    <source>
        <dbReference type="EMBL" id="KAB2626846.1"/>
    </source>
</evidence>
<dbReference type="FunFam" id="3.30.730.10:FF:000001">
    <property type="entry name" value="Ethylene-responsive transcription factor 2"/>
    <property type="match status" value="1"/>
</dbReference>
<gene>
    <name evidence="9" type="ORF">D8674_020464</name>
</gene>
<dbReference type="Proteomes" id="UP000327157">
    <property type="component" value="Chromosome 2"/>
</dbReference>
<proteinExistence type="inferred from homology"/>
<dbReference type="GO" id="GO:0009873">
    <property type="term" value="P:ethylene-activated signaling pathway"/>
    <property type="evidence" value="ECO:0007669"/>
    <property type="project" value="InterPro"/>
</dbReference>
<keyword evidence="10" id="KW-1185">Reference proteome</keyword>
<comment type="similarity">
    <text evidence="6">Belongs to the AP2/ERF transcription factor family. ERF subfamily.</text>
</comment>
<dbReference type="GO" id="GO:0003677">
    <property type="term" value="F:DNA binding"/>
    <property type="evidence" value="ECO:0007669"/>
    <property type="project" value="UniProtKB-KW"/>
</dbReference>
<dbReference type="InterPro" id="IPR001471">
    <property type="entry name" value="AP2/ERF_dom"/>
</dbReference>
<dbReference type="PANTHER" id="PTHR31190">
    <property type="entry name" value="DNA-BINDING DOMAIN"/>
    <property type="match status" value="1"/>
</dbReference>
<accession>A0A5N5HFR2</accession>
<sequence>MSTETSSCSNRALLESIRQYLLDDDFETRVTFFVNVAEEDSQSSCRGTSNPSNSIPFDVEGLGATMGQHAPQKGQHFRGVRRRPWGKCAAEIRDPMKNGAKVWLGTYETAADAGLAYDRAAFKMRGSKAKLNFPHLIGKHGLEPGRVAPKSSSSDDGGSPMLKVRRSGVGLAAKAPKLEEAAEQFQVFQLDTSALAAPGSQILVEELNDLSAI</sequence>
<dbReference type="Gene3D" id="3.30.730.10">
    <property type="entry name" value="AP2/ERF domain"/>
    <property type="match status" value="1"/>
</dbReference>
<keyword evidence="4" id="KW-0804">Transcription</keyword>
<dbReference type="OrthoDB" id="552345at2759"/>
<dbReference type="PROSITE" id="PS51032">
    <property type="entry name" value="AP2_ERF"/>
    <property type="match status" value="1"/>
</dbReference>
<dbReference type="SUPFAM" id="SSF54171">
    <property type="entry name" value="DNA-binding domain"/>
    <property type="match status" value="1"/>
</dbReference>
<dbReference type="AlphaFoldDB" id="A0A5N5HFR2"/>
<dbReference type="CDD" id="cd00018">
    <property type="entry name" value="AP2"/>
    <property type="match status" value="1"/>
</dbReference>
<dbReference type="PRINTS" id="PR00367">
    <property type="entry name" value="ETHRSPELEMNT"/>
</dbReference>
<protein>
    <submittedName>
        <fullName evidence="9">Ethylene-responsive transcription factor 2-like</fullName>
    </submittedName>
</protein>
<evidence type="ECO:0000256" key="4">
    <source>
        <dbReference type="ARBA" id="ARBA00023163"/>
    </source>
</evidence>
<keyword evidence="5" id="KW-0539">Nucleus</keyword>
<evidence type="ECO:0000256" key="1">
    <source>
        <dbReference type="ARBA" id="ARBA00004123"/>
    </source>
</evidence>
<evidence type="ECO:0000256" key="5">
    <source>
        <dbReference type="ARBA" id="ARBA00023242"/>
    </source>
</evidence>
<dbReference type="EMBL" id="SMOL01000157">
    <property type="protein sequence ID" value="KAB2626846.1"/>
    <property type="molecule type" value="Genomic_DNA"/>
</dbReference>
<keyword evidence="3" id="KW-0238">DNA-binding</keyword>
<feature type="domain" description="AP2/ERF" evidence="8">
    <location>
        <begin position="76"/>
        <end position="134"/>
    </location>
</feature>
<dbReference type="Pfam" id="PF00847">
    <property type="entry name" value="AP2"/>
    <property type="match status" value="1"/>
</dbReference>
<reference evidence="9 10" key="3">
    <citation type="submission" date="2019-11" db="EMBL/GenBank/DDBJ databases">
        <title>A de novo genome assembly of a pear dwarfing rootstock.</title>
        <authorList>
            <person name="Wang F."/>
            <person name="Wang J."/>
            <person name="Li S."/>
            <person name="Zhang Y."/>
            <person name="Fang M."/>
            <person name="Ma L."/>
            <person name="Zhao Y."/>
            <person name="Jiang S."/>
        </authorList>
    </citation>
    <scope>NUCLEOTIDE SEQUENCE [LARGE SCALE GENOMIC DNA]</scope>
    <source>
        <strain evidence="9">S2</strain>
        <tissue evidence="9">Leaf</tissue>
    </source>
</reference>
<feature type="region of interest" description="Disordered" evidence="7">
    <location>
        <begin position="140"/>
        <end position="163"/>
    </location>
</feature>
<evidence type="ECO:0000259" key="8">
    <source>
        <dbReference type="PROSITE" id="PS51032"/>
    </source>
</evidence>
<dbReference type="InterPro" id="IPR016177">
    <property type="entry name" value="DNA-bd_dom_sf"/>
</dbReference>
<dbReference type="GO" id="GO:0005634">
    <property type="term" value="C:nucleus"/>
    <property type="evidence" value="ECO:0007669"/>
    <property type="project" value="UniProtKB-SubCell"/>
</dbReference>
<dbReference type="SMART" id="SM00380">
    <property type="entry name" value="AP2"/>
    <property type="match status" value="1"/>
</dbReference>
<comment type="caution">
    <text evidence="9">The sequence shown here is derived from an EMBL/GenBank/DDBJ whole genome shotgun (WGS) entry which is preliminary data.</text>
</comment>
<reference evidence="9 10" key="1">
    <citation type="submission" date="2019-09" db="EMBL/GenBank/DDBJ databases">
        <authorList>
            <person name="Ou C."/>
        </authorList>
    </citation>
    <scope>NUCLEOTIDE SEQUENCE [LARGE SCALE GENOMIC DNA]</scope>
    <source>
        <strain evidence="9">S2</strain>
        <tissue evidence="9">Leaf</tissue>
    </source>
</reference>
<dbReference type="GO" id="GO:0003700">
    <property type="term" value="F:DNA-binding transcription factor activity"/>
    <property type="evidence" value="ECO:0007669"/>
    <property type="project" value="InterPro"/>
</dbReference>
<evidence type="ECO:0000313" key="10">
    <source>
        <dbReference type="Proteomes" id="UP000327157"/>
    </source>
</evidence>
<dbReference type="InterPro" id="IPR044808">
    <property type="entry name" value="ERF_plant"/>
</dbReference>
<evidence type="ECO:0000256" key="6">
    <source>
        <dbReference type="ARBA" id="ARBA00024343"/>
    </source>
</evidence>
<evidence type="ECO:0000256" key="3">
    <source>
        <dbReference type="ARBA" id="ARBA00023125"/>
    </source>
</evidence>
<reference evidence="10" key="2">
    <citation type="submission" date="2019-10" db="EMBL/GenBank/DDBJ databases">
        <title>A de novo genome assembly of a pear dwarfing rootstock.</title>
        <authorList>
            <person name="Wang F."/>
            <person name="Wang J."/>
            <person name="Li S."/>
            <person name="Zhang Y."/>
            <person name="Fang M."/>
            <person name="Ma L."/>
            <person name="Zhao Y."/>
            <person name="Jiang S."/>
        </authorList>
    </citation>
    <scope>NUCLEOTIDE SEQUENCE [LARGE SCALE GENOMIC DNA]</scope>
</reference>
<dbReference type="InterPro" id="IPR036955">
    <property type="entry name" value="AP2/ERF_dom_sf"/>
</dbReference>
<organism evidence="9 10">
    <name type="scientific">Pyrus ussuriensis x Pyrus communis</name>
    <dbReference type="NCBI Taxonomy" id="2448454"/>
    <lineage>
        <taxon>Eukaryota</taxon>
        <taxon>Viridiplantae</taxon>
        <taxon>Streptophyta</taxon>
        <taxon>Embryophyta</taxon>
        <taxon>Tracheophyta</taxon>
        <taxon>Spermatophyta</taxon>
        <taxon>Magnoliopsida</taxon>
        <taxon>eudicotyledons</taxon>
        <taxon>Gunneridae</taxon>
        <taxon>Pentapetalae</taxon>
        <taxon>rosids</taxon>
        <taxon>fabids</taxon>
        <taxon>Rosales</taxon>
        <taxon>Rosaceae</taxon>
        <taxon>Amygdaloideae</taxon>
        <taxon>Maleae</taxon>
        <taxon>Pyrus</taxon>
    </lineage>
</organism>
<comment type="subcellular location">
    <subcellularLocation>
        <location evidence="1">Nucleus</location>
    </subcellularLocation>
</comment>
<dbReference type="PANTHER" id="PTHR31190:SF449">
    <property type="entry name" value="AP2_ERF DOMAIN-CONTAINING PROTEIN"/>
    <property type="match status" value="1"/>
</dbReference>
<evidence type="ECO:0000256" key="7">
    <source>
        <dbReference type="SAM" id="MobiDB-lite"/>
    </source>
</evidence>
<keyword evidence="2" id="KW-0805">Transcription regulation</keyword>
<evidence type="ECO:0000256" key="2">
    <source>
        <dbReference type="ARBA" id="ARBA00023015"/>
    </source>
</evidence>